<dbReference type="Proteomes" id="UP000320693">
    <property type="component" value="Unassembled WGS sequence"/>
</dbReference>
<dbReference type="InterPro" id="IPR032710">
    <property type="entry name" value="NTF2-like_dom_sf"/>
</dbReference>
<evidence type="ECO:0000313" key="1">
    <source>
        <dbReference type="EMBL" id="GEC27503.1"/>
    </source>
</evidence>
<gene>
    <name evidence="1" type="ORF">PSA01_45320</name>
</gene>
<evidence type="ECO:0000313" key="2">
    <source>
        <dbReference type="Proteomes" id="UP000320693"/>
    </source>
</evidence>
<accession>A0ABQ0S3L2</accession>
<dbReference type="RefSeq" id="WP_085916070.1">
    <property type="nucleotide sequence ID" value="NZ_BJNH01000056.1"/>
</dbReference>
<proteinExistence type="predicted"/>
<dbReference type="Gene3D" id="3.10.450.50">
    <property type="match status" value="1"/>
</dbReference>
<keyword evidence="2" id="KW-1185">Reference proteome</keyword>
<name>A0ABQ0S3L2_9PSEU</name>
<dbReference type="InterPro" id="IPR009959">
    <property type="entry name" value="Cyclase_SnoaL-like"/>
</dbReference>
<reference evidence="1 2" key="1">
    <citation type="submission" date="2019-06" db="EMBL/GenBank/DDBJ databases">
        <title>Whole genome shotgun sequence of Pseudonocardia saturnea NBRC 14499.</title>
        <authorList>
            <person name="Hosoyama A."/>
            <person name="Uohara A."/>
            <person name="Ohji S."/>
            <person name="Ichikawa N."/>
        </authorList>
    </citation>
    <scope>NUCLEOTIDE SEQUENCE [LARGE SCALE GENOMIC DNA]</scope>
    <source>
        <strain evidence="1 2">NBRC 14499</strain>
    </source>
</reference>
<dbReference type="SUPFAM" id="SSF54427">
    <property type="entry name" value="NTF2-like"/>
    <property type="match status" value="1"/>
</dbReference>
<dbReference type="EMBL" id="BJNH01000056">
    <property type="protein sequence ID" value="GEC27503.1"/>
    <property type="molecule type" value="Genomic_DNA"/>
</dbReference>
<evidence type="ECO:0008006" key="3">
    <source>
        <dbReference type="Google" id="ProtNLM"/>
    </source>
</evidence>
<dbReference type="PANTHER" id="PTHR38436">
    <property type="entry name" value="POLYKETIDE CYCLASE SNOAL-LIKE DOMAIN"/>
    <property type="match status" value="1"/>
</dbReference>
<protein>
    <recommendedName>
        <fullName evidence="3">SnoaL-like polyketide cyclase</fullName>
    </recommendedName>
</protein>
<organism evidence="1 2">
    <name type="scientific">Pseudonocardia saturnea</name>
    <dbReference type="NCBI Taxonomy" id="33909"/>
    <lineage>
        <taxon>Bacteria</taxon>
        <taxon>Bacillati</taxon>
        <taxon>Actinomycetota</taxon>
        <taxon>Actinomycetes</taxon>
        <taxon>Pseudonocardiales</taxon>
        <taxon>Pseudonocardiaceae</taxon>
        <taxon>Pseudonocardia</taxon>
    </lineage>
</organism>
<comment type="caution">
    <text evidence="1">The sequence shown here is derived from an EMBL/GenBank/DDBJ whole genome shotgun (WGS) entry which is preliminary data.</text>
</comment>
<dbReference type="Pfam" id="PF07366">
    <property type="entry name" value="SnoaL"/>
    <property type="match status" value="1"/>
</dbReference>
<sequence length="156" mass="16973">MTPAMQTLMRDIARTWDDVVTGLHERRDTGPAAAVLAEDVVWTELPTGAGGTGRAPVLAHLDAVAGALPGGWARTRVSRTLDVRRIADEVRFGFVHDRELPWLLPGTPPTGRPAEVTAVQLVRVRQGRIEEVRTLWDVAGLRSALGLRDPGELSCR</sequence>
<dbReference type="PANTHER" id="PTHR38436:SF3">
    <property type="entry name" value="CARBOXYMETHYLENEBUTENOLIDASE-RELATED"/>
    <property type="match status" value="1"/>
</dbReference>